<dbReference type="InterPro" id="IPR053154">
    <property type="entry name" value="c-di-AMP_regulator"/>
</dbReference>
<dbReference type="eggNOG" id="COG4856">
    <property type="taxonomic scope" value="Bacteria"/>
</dbReference>
<dbReference type="InterPro" id="IPR012505">
    <property type="entry name" value="YbbR"/>
</dbReference>
<dbReference type="Proteomes" id="UP000001052">
    <property type="component" value="Chromosome"/>
</dbReference>
<dbReference type="OrthoDB" id="128578at2"/>
<accession>C8X3L1</accession>
<dbReference type="KEGG" id="drt:Dret_1724"/>
<proteinExistence type="predicted"/>
<evidence type="ECO:0000313" key="2">
    <source>
        <dbReference type="Proteomes" id="UP000001052"/>
    </source>
</evidence>
<protein>
    <submittedName>
        <fullName evidence="1">YbbR family protein</fullName>
    </submittedName>
</protein>
<dbReference type="EMBL" id="CP001734">
    <property type="protein sequence ID" value="ACV69008.1"/>
    <property type="molecule type" value="Genomic_DNA"/>
</dbReference>
<gene>
    <name evidence="1" type="ordered locus">Dret_1724</name>
</gene>
<dbReference type="STRING" id="485915.Dret_1724"/>
<reference evidence="2" key="1">
    <citation type="submission" date="2009-09" db="EMBL/GenBank/DDBJ databases">
        <title>The complete chromosome of Desulfohalobium retbaense DSM 5692.</title>
        <authorList>
            <consortium name="US DOE Joint Genome Institute (JGI-PGF)"/>
            <person name="Lucas S."/>
            <person name="Copeland A."/>
            <person name="Lapidus A."/>
            <person name="Glavina del Rio T."/>
            <person name="Dalin E."/>
            <person name="Tice H."/>
            <person name="Bruce D."/>
            <person name="Goodwin L."/>
            <person name="Pitluck S."/>
            <person name="Kyrpides N."/>
            <person name="Mavromatis K."/>
            <person name="Ivanova N."/>
            <person name="Mikhailova N."/>
            <person name="Munk A.C."/>
            <person name="Brettin T."/>
            <person name="Detter J.C."/>
            <person name="Han C."/>
            <person name="Tapia R."/>
            <person name="Larimer F."/>
            <person name="Land M."/>
            <person name="Hauser L."/>
            <person name="Markowitz V."/>
            <person name="Cheng J.-F."/>
            <person name="Hugenholtz P."/>
            <person name="Woyke T."/>
            <person name="Wu D."/>
            <person name="Spring S."/>
            <person name="Klenk H.-P."/>
            <person name="Eisen J.A."/>
        </authorList>
    </citation>
    <scope>NUCLEOTIDE SEQUENCE [LARGE SCALE GENOMIC DNA]</scope>
    <source>
        <strain evidence="2">DSM 5692</strain>
    </source>
</reference>
<dbReference type="Gene3D" id="2.170.120.30">
    <property type="match status" value="2"/>
</dbReference>
<evidence type="ECO:0000313" key="1">
    <source>
        <dbReference type="EMBL" id="ACV69008.1"/>
    </source>
</evidence>
<name>C8X3L1_DESRD</name>
<reference evidence="1 2" key="2">
    <citation type="journal article" date="2010" name="Stand. Genomic Sci.">
        <title>Complete genome sequence of Desulfohalobium retbaense type strain (HR(100)).</title>
        <authorList>
            <person name="Spring S."/>
            <person name="Nolan M."/>
            <person name="Lapidus A."/>
            <person name="Glavina Del Rio T."/>
            <person name="Copeland A."/>
            <person name="Tice H."/>
            <person name="Cheng J.F."/>
            <person name="Lucas S."/>
            <person name="Land M."/>
            <person name="Chen F."/>
            <person name="Bruce D."/>
            <person name="Goodwin L."/>
            <person name="Pitluck S."/>
            <person name="Ivanova N."/>
            <person name="Mavromatis K."/>
            <person name="Mikhailova N."/>
            <person name="Pati A."/>
            <person name="Chen A."/>
            <person name="Palaniappan K."/>
            <person name="Hauser L."/>
            <person name="Chang Y.J."/>
            <person name="Jeffries C.D."/>
            <person name="Munk C."/>
            <person name="Kiss H."/>
            <person name="Chain P."/>
            <person name="Han C."/>
            <person name="Brettin T."/>
            <person name="Detter J.C."/>
            <person name="Schuler E."/>
            <person name="Goker M."/>
            <person name="Rohde M."/>
            <person name="Bristow J."/>
            <person name="Eisen J.A."/>
            <person name="Markowitz V."/>
            <person name="Hugenholtz P."/>
            <person name="Kyrpides N.C."/>
            <person name="Klenk H.P."/>
        </authorList>
    </citation>
    <scope>NUCLEOTIDE SEQUENCE [LARGE SCALE GENOMIC DNA]</scope>
    <source>
        <strain evidence="1 2">DSM 5692</strain>
    </source>
</reference>
<sequence>MAMKIHKNWQYQLLALLLALFTWYLISGRERVETWVEMPIELVNLPEELVIREGMVNRLEVRVRGPKSLVRALNTKDLAYTMDMGTLQQGRQTLALQPANVPISQALRVMEIRPSRVEIVVDRLMSKEVPVKVNWEADLDPAFQFLNARTVPDRVELEGPSTLVAPLDHVFTKPVTVKGNQPRQWQGTVGLDVSAEIEVRPATVQAELEFAPKTTTLWVKRPVELLGGPVSQASVAPEAVRLHLELPLTLLDQENWRERITVTVPLDELGPGVYQRAYEVDLPPDTRILGIKPDQLRVVIDAPANATAEQTTPMQQENSR</sequence>
<dbReference type="AlphaFoldDB" id="C8X3L1"/>
<keyword evidence="2" id="KW-1185">Reference proteome</keyword>
<dbReference type="HOGENOM" id="CLU_074312_1_0_7"/>
<dbReference type="Pfam" id="PF07949">
    <property type="entry name" value="YbbR"/>
    <property type="match status" value="2"/>
</dbReference>
<dbReference type="Gene3D" id="2.170.120.40">
    <property type="entry name" value="YbbR-like domain"/>
    <property type="match status" value="1"/>
</dbReference>
<organism evidence="1 2">
    <name type="scientific">Desulfohalobium retbaense (strain ATCC 49708 / DSM 5692 / JCM 16813 / HR100)</name>
    <dbReference type="NCBI Taxonomy" id="485915"/>
    <lineage>
        <taxon>Bacteria</taxon>
        <taxon>Pseudomonadati</taxon>
        <taxon>Thermodesulfobacteriota</taxon>
        <taxon>Desulfovibrionia</taxon>
        <taxon>Desulfovibrionales</taxon>
        <taxon>Desulfohalobiaceae</taxon>
        <taxon>Desulfohalobium</taxon>
    </lineage>
</organism>
<dbReference type="RefSeq" id="WP_015752151.1">
    <property type="nucleotide sequence ID" value="NC_013223.1"/>
</dbReference>
<dbReference type="PANTHER" id="PTHR37804:SF1">
    <property type="entry name" value="CDAA REGULATORY PROTEIN CDAR"/>
    <property type="match status" value="1"/>
</dbReference>
<dbReference type="PANTHER" id="PTHR37804">
    <property type="entry name" value="CDAA REGULATORY PROTEIN CDAR"/>
    <property type="match status" value="1"/>
</dbReference>